<evidence type="ECO:0000256" key="4">
    <source>
        <dbReference type="PIRNR" id="PIRNR000446"/>
    </source>
</evidence>
<dbReference type="SUPFAM" id="SSF55048">
    <property type="entry name" value="Probable ACP-binding domain of malonyl-CoA ACP transacylase"/>
    <property type="match status" value="1"/>
</dbReference>
<name>A0ABQ5JII3_9LACO</name>
<sequence length="316" mass="34124">MEKTAILFSGQGSQYSGMGLDLYQKDALFHETLDRLNSYLSSFDLLTVLANEKHELDQTKFQQPAIVAVSLGLQAMVQRDLPDLPVAGLIGLSLGEYAALISAGAMTEEEGMQALEARASLMQVDASQEPSAMAAVLKPDVAAVEAICTQLAASGAIIAVSNYNSPKQIVLGGQTAVIQQAIAEITEQGAAKRVVELPVSGAFHTQLFQTASEKMAPILTKLTVSEPQIPVISNTTGKPFEKERIAETLVQQIVSPTHFADCVSYLVKNEGVEMTLELGPGGTLTQFVKQIDRKIKRHHVEDYDSYQVFLAEMRGN</sequence>
<accession>A0ABQ5JII3</accession>
<dbReference type="Gene3D" id="3.40.366.10">
    <property type="entry name" value="Malonyl-Coenzyme A Acyl Carrier Protein, domain 2"/>
    <property type="match status" value="1"/>
</dbReference>
<evidence type="ECO:0000256" key="1">
    <source>
        <dbReference type="ARBA" id="ARBA00022679"/>
    </source>
</evidence>
<dbReference type="InterPro" id="IPR016036">
    <property type="entry name" value="Malonyl_transacylase_ACP-bd"/>
</dbReference>
<dbReference type="PIRSF" id="PIRSF000446">
    <property type="entry name" value="Mct"/>
    <property type="match status" value="1"/>
</dbReference>
<dbReference type="RefSeq" id="WP_244055764.1">
    <property type="nucleotide sequence ID" value="NZ_BQXH01000014.1"/>
</dbReference>
<dbReference type="InterPro" id="IPR001227">
    <property type="entry name" value="Ac_transferase_dom_sf"/>
</dbReference>
<feature type="domain" description="Malonyl-CoA:ACP transacylase (MAT)" evidence="5">
    <location>
        <begin position="7"/>
        <end position="316"/>
    </location>
</feature>
<dbReference type="Pfam" id="PF00698">
    <property type="entry name" value="Acyl_transf_1"/>
    <property type="match status" value="1"/>
</dbReference>
<comment type="catalytic activity">
    <reaction evidence="3 4">
        <text>holo-[ACP] + malonyl-CoA = malonyl-[ACP] + CoA</text>
        <dbReference type="Rhea" id="RHEA:41792"/>
        <dbReference type="Rhea" id="RHEA-COMP:9623"/>
        <dbReference type="Rhea" id="RHEA-COMP:9685"/>
        <dbReference type="ChEBI" id="CHEBI:57287"/>
        <dbReference type="ChEBI" id="CHEBI:57384"/>
        <dbReference type="ChEBI" id="CHEBI:64479"/>
        <dbReference type="ChEBI" id="CHEBI:78449"/>
        <dbReference type="EC" id="2.3.1.39"/>
    </reaction>
</comment>
<reference evidence="6" key="1">
    <citation type="journal article" date="2022" name="Int. J. Syst. Evol. Microbiol.">
        <title>A novel species of lactic acid bacteria, Ligilactobacillus pabuli sp. nov., isolated from alfalfa silage.</title>
        <authorList>
            <person name="Tohno M."/>
            <person name="Tanizawa Y."/>
            <person name="Sawada H."/>
            <person name="Sakamoto M."/>
            <person name="Ohkuma M."/>
            <person name="Kobayashi H."/>
        </authorList>
    </citation>
    <scope>NUCLEOTIDE SEQUENCE</scope>
    <source>
        <strain evidence="6">AF129</strain>
    </source>
</reference>
<gene>
    <name evidence="6" type="primary">fabD</name>
    <name evidence="6" type="ORF">LPAF129_15530</name>
</gene>
<dbReference type="SMART" id="SM00827">
    <property type="entry name" value="PKS_AT"/>
    <property type="match status" value="1"/>
</dbReference>
<dbReference type="Gene3D" id="3.30.70.250">
    <property type="entry name" value="Malonyl-CoA ACP transacylase, ACP-binding"/>
    <property type="match status" value="1"/>
</dbReference>
<dbReference type="PANTHER" id="PTHR42681:SF1">
    <property type="entry name" value="MALONYL-COA-ACYL CARRIER PROTEIN TRANSACYLASE, MITOCHONDRIAL"/>
    <property type="match status" value="1"/>
</dbReference>
<keyword evidence="7" id="KW-1185">Reference proteome</keyword>
<dbReference type="EMBL" id="BQXH01000014">
    <property type="protein sequence ID" value="GKS81867.1"/>
    <property type="molecule type" value="Genomic_DNA"/>
</dbReference>
<dbReference type="InterPro" id="IPR050858">
    <property type="entry name" value="Mal-CoA-ACP_Trans/PKS_FabD"/>
</dbReference>
<dbReference type="Proteomes" id="UP001055149">
    <property type="component" value="Unassembled WGS sequence"/>
</dbReference>
<keyword evidence="1 4" id="KW-0808">Transferase</keyword>
<comment type="similarity">
    <text evidence="4">Belongs to the fabD family.</text>
</comment>
<organism evidence="6 7">
    <name type="scientific">Ligilactobacillus pabuli</name>
    <dbReference type="NCBI Taxonomy" id="2886039"/>
    <lineage>
        <taxon>Bacteria</taxon>
        <taxon>Bacillati</taxon>
        <taxon>Bacillota</taxon>
        <taxon>Bacilli</taxon>
        <taxon>Lactobacillales</taxon>
        <taxon>Lactobacillaceae</taxon>
        <taxon>Ligilactobacillus</taxon>
    </lineage>
</organism>
<evidence type="ECO:0000313" key="7">
    <source>
        <dbReference type="Proteomes" id="UP001055149"/>
    </source>
</evidence>
<dbReference type="InterPro" id="IPR024925">
    <property type="entry name" value="Malonyl_CoA-ACP_transAc"/>
</dbReference>
<evidence type="ECO:0000256" key="3">
    <source>
        <dbReference type="ARBA" id="ARBA00048462"/>
    </source>
</evidence>
<evidence type="ECO:0000256" key="2">
    <source>
        <dbReference type="ARBA" id="ARBA00023315"/>
    </source>
</evidence>
<dbReference type="PANTHER" id="PTHR42681">
    <property type="entry name" value="MALONYL-COA-ACYL CARRIER PROTEIN TRANSACYLASE, MITOCHONDRIAL"/>
    <property type="match status" value="1"/>
</dbReference>
<dbReference type="EC" id="2.3.1.39" evidence="4"/>
<comment type="caution">
    <text evidence="6">The sequence shown here is derived from an EMBL/GenBank/DDBJ whole genome shotgun (WGS) entry which is preliminary data.</text>
</comment>
<evidence type="ECO:0000313" key="6">
    <source>
        <dbReference type="EMBL" id="GKS81867.1"/>
    </source>
</evidence>
<keyword evidence="2 4" id="KW-0012">Acyltransferase</keyword>
<dbReference type="InterPro" id="IPR014043">
    <property type="entry name" value="Acyl_transferase_dom"/>
</dbReference>
<protein>
    <recommendedName>
        <fullName evidence="4">Malonyl CoA-acyl carrier protein transacylase</fullName>
        <ecNumber evidence="4">2.3.1.39</ecNumber>
    </recommendedName>
</protein>
<dbReference type="SUPFAM" id="SSF52151">
    <property type="entry name" value="FabD/lysophospholipase-like"/>
    <property type="match status" value="1"/>
</dbReference>
<dbReference type="InterPro" id="IPR016035">
    <property type="entry name" value="Acyl_Trfase/lysoPLipase"/>
</dbReference>
<proteinExistence type="inferred from homology"/>
<evidence type="ECO:0000259" key="5">
    <source>
        <dbReference type="SMART" id="SM00827"/>
    </source>
</evidence>